<dbReference type="OMA" id="TAITKQC"/>
<dbReference type="SUPFAM" id="SSF57302">
    <property type="entry name" value="Snake toxin-like"/>
    <property type="match status" value="1"/>
</dbReference>
<organism evidence="8 9">
    <name type="scientific">Oreochromis niloticus</name>
    <name type="common">Nile tilapia</name>
    <name type="synonym">Tilapia nilotica</name>
    <dbReference type="NCBI Taxonomy" id="8128"/>
    <lineage>
        <taxon>Eukaryota</taxon>
        <taxon>Metazoa</taxon>
        <taxon>Chordata</taxon>
        <taxon>Craniata</taxon>
        <taxon>Vertebrata</taxon>
        <taxon>Euteleostomi</taxon>
        <taxon>Actinopterygii</taxon>
        <taxon>Neopterygii</taxon>
        <taxon>Teleostei</taxon>
        <taxon>Neoteleostei</taxon>
        <taxon>Acanthomorphata</taxon>
        <taxon>Ovalentaria</taxon>
        <taxon>Cichlomorphae</taxon>
        <taxon>Cichliformes</taxon>
        <taxon>Cichlidae</taxon>
        <taxon>African cichlids</taxon>
        <taxon>Pseudocrenilabrinae</taxon>
        <taxon>Oreochromini</taxon>
        <taxon>Oreochromis</taxon>
    </lineage>
</organism>
<dbReference type="GO" id="GO:0005886">
    <property type="term" value="C:plasma membrane"/>
    <property type="evidence" value="ECO:0007669"/>
    <property type="project" value="UniProtKB-SubCell"/>
</dbReference>
<evidence type="ECO:0000256" key="5">
    <source>
        <dbReference type="ARBA" id="ARBA00023180"/>
    </source>
</evidence>
<evidence type="ECO:0000256" key="4">
    <source>
        <dbReference type="ARBA" id="ARBA00023136"/>
    </source>
</evidence>
<keyword evidence="9" id="KW-1185">Reference proteome</keyword>
<dbReference type="Ensembl" id="ENSONIT00000042888.1">
    <property type="protein sequence ID" value="ENSONIP00000041164.1"/>
    <property type="gene ID" value="ENSONIG00000039329.1"/>
</dbReference>
<dbReference type="Proteomes" id="UP000005207">
    <property type="component" value="Linkage group LG11"/>
</dbReference>
<evidence type="ECO:0000256" key="6">
    <source>
        <dbReference type="SAM" id="SignalP"/>
    </source>
</evidence>
<protein>
    <submittedName>
        <fullName evidence="8">Prostate stem cell antigen</fullName>
    </submittedName>
</protein>
<dbReference type="GeneTree" id="ENSGT00690000103986"/>
<dbReference type="KEGG" id="onl:100689947"/>
<sequence>MLLVLGIFFLLFSPALPLKCYVCSSSATNEECNQSSQECKAPLNTCMTVVDTLDTATAITKQCASQATCRGAASTASVDSNGNGNAVSCCNSYDFCNFSGADSINRNTKLLLLTVGVGFLLSC</sequence>
<comment type="subcellular location">
    <subcellularLocation>
        <location evidence="1">Cell membrane</location>
    </subcellularLocation>
</comment>
<evidence type="ECO:0000256" key="3">
    <source>
        <dbReference type="ARBA" id="ARBA00022729"/>
    </source>
</evidence>
<dbReference type="PANTHER" id="PTHR16983:SF10">
    <property type="entry name" value="PROTEIN QUIVER"/>
    <property type="match status" value="1"/>
</dbReference>
<dbReference type="InterPro" id="IPR045860">
    <property type="entry name" value="Snake_toxin-like_sf"/>
</dbReference>
<feature type="signal peptide" evidence="6">
    <location>
        <begin position="1"/>
        <end position="17"/>
    </location>
</feature>
<dbReference type="PANTHER" id="PTHR16983">
    <property type="entry name" value="UPAR/LY6 DOMAIN-CONTAINING PROTEIN"/>
    <property type="match status" value="1"/>
</dbReference>
<dbReference type="InterPro" id="IPR035076">
    <property type="entry name" value="Toxin/TOLIP"/>
</dbReference>
<dbReference type="Pfam" id="PF00087">
    <property type="entry name" value="Toxin_TOLIP"/>
    <property type="match status" value="1"/>
</dbReference>
<dbReference type="OrthoDB" id="10002433at2759"/>
<gene>
    <name evidence="8" type="primary">LOC100689947</name>
</gene>
<name>A0A669BZH6_ORENI</name>
<dbReference type="RefSeq" id="XP_003452132.1">
    <property type="nucleotide sequence ID" value="XM_003452084.5"/>
</dbReference>
<evidence type="ECO:0000259" key="7">
    <source>
        <dbReference type="SMART" id="SM00134"/>
    </source>
</evidence>
<evidence type="ECO:0000256" key="2">
    <source>
        <dbReference type="ARBA" id="ARBA00022475"/>
    </source>
</evidence>
<dbReference type="InterPro" id="IPR016054">
    <property type="entry name" value="LY6_UPA_recep-like"/>
</dbReference>
<dbReference type="AlphaFoldDB" id="A0A669BZH6"/>
<dbReference type="SMART" id="SM00134">
    <property type="entry name" value="LU"/>
    <property type="match status" value="1"/>
</dbReference>
<evidence type="ECO:0000256" key="1">
    <source>
        <dbReference type="ARBA" id="ARBA00004236"/>
    </source>
</evidence>
<accession>A0A669BZH6</accession>
<dbReference type="InterPro" id="IPR051110">
    <property type="entry name" value="Ly-6/neurotoxin-like_GPI-ap"/>
</dbReference>
<keyword evidence="2" id="KW-1003">Cell membrane</keyword>
<reference evidence="8" key="2">
    <citation type="submission" date="2025-08" db="UniProtKB">
        <authorList>
            <consortium name="Ensembl"/>
        </authorList>
    </citation>
    <scope>IDENTIFICATION</scope>
</reference>
<feature type="domain" description="UPAR/Ly6" evidence="7">
    <location>
        <begin position="18"/>
        <end position="111"/>
    </location>
</feature>
<feature type="chain" id="PRO_5025628524" evidence="6">
    <location>
        <begin position="18"/>
        <end position="123"/>
    </location>
</feature>
<dbReference type="InParanoid" id="A0A669BZH6"/>
<evidence type="ECO:0000313" key="8">
    <source>
        <dbReference type="Ensembl" id="ENSONIP00000041164.1"/>
    </source>
</evidence>
<evidence type="ECO:0000313" key="9">
    <source>
        <dbReference type="Proteomes" id="UP000005207"/>
    </source>
</evidence>
<dbReference type="GeneID" id="100689947"/>
<proteinExistence type="predicted"/>
<keyword evidence="3 6" id="KW-0732">Signal</keyword>
<reference evidence="8" key="3">
    <citation type="submission" date="2025-09" db="UniProtKB">
        <authorList>
            <consortium name="Ensembl"/>
        </authorList>
    </citation>
    <scope>IDENTIFICATION</scope>
</reference>
<dbReference type="Gene3D" id="2.10.60.10">
    <property type="entry name" value="CD59"/>
    <property type="match status" value="1"/>
</dbReference>
<keyword evidence="4" id="KW-0472">Membrane</keyword>
<reference evidence="9" key="1">
    <citation type="submission" date="2012-01" db="EMBL/GenBank/DDBJ databases">
        <title>The Genome Sequence of Oreochromis niloticus (Nile Tilapia).</title>
        <authorList>
            <consortium name="Broad Institute Genome Assembly Team"/>
            <consortium name="Broad Institute Sequencing Platform"/>
            <person name="Di Palma F."/>
            <person name="Johnson J."/>
            <person name="Lander E.S."/>
            <person name="Lindblad-Toh K."/>
        </authorList>
    </citation>
    <scope>NUCLEOTIDE SEQUENCE [LARGE SCALE GENOMIC DNA]</scope>
</reference>
<keyword evidence="5" id="KW-0325">Glycoprotein</keyword>